<name>A0A6M1SVN8_9BACT</name>
<protein>
    <submittedName>
        <fullName evidence="1">Uncharacterized protein</fullName>
    </submittedName>
</protein>
<dbReference type="AlphaFoldDB" id="A0A6M1SVN8"/>
<keyword evidence="2" id="KW-1185">Reference proteome</keyword>
<evidence type="ECO:0000313" key="1">
    <source>
        <dbReference type="EMBL" id="NGP76932.1"/>
    </source>
</evidence>
<dbReference type="RefSeq" id="WP_165141805.1">
    <property type="nucleotide sequence ID" value="NZ_JAALLT010000003.1"/>
</dbReference>
<accession>A0A6M1SVN8</accession>
<comment type="caution">
    <text evidence="1">The sequence shown here is derived from an EMBL/GenBank/DDBJ whole genome shotgun (WGS) entry which is preliminary data.</text>
</comment>
<proteinExistence type="predicted"/>
<organism evidence="1 2">
    <name type="scientific">Halalkalibaculum roseum</name>
    <dbReference type="NCBI Taxonomy" id="2709311"/>
    <lineage>
        <taxon>Bacteria</taxon>
        <taxon>Pseudomonadati</taxon>
        <taxon>Balneolota</taxon>
        <taxon>Balneolia</taxon>
        <taxon>Balneolales</taxon>
        <taxon>Balneolaceae</taxon>
        <taxon>Halalkalibaculum</taxon>
    </lineage>
</organism>
<gene>
    <name evidence="1" type="ORF">G3570_09830</name>
</gene>
<dbReference type="Proteomes" id="UP000473278">
    <property type="component" value="Unassembled WGS sequence"/>
</dbReference>
<reference evidence="1 2" key="1">
    <citation type="submission" date="2020-02" db="EMBL/GenBank/DDBJ databases">
        <title>Balneolaceae bacterium YR4-1, complete genome.</title>
        <authorList>
            <person name="Li Y."/>
            <person name="Wu S."/>
        </authorList>
    </citation>
    <scope>NUCLEOTIDE SEQUENCE [LARGE SCALE GENOMIC DNA]</scope>
    <source>
        <strain evidence="1 2">YR4-1</strain>
    </source>
</reference>
<evidence type="ECO:0000313" key="2">
    <source>
        <dbReference type="Proteomes" id="UP000473278"/>
    </source>
</evidence>
<dbReference type="EMBL" id="JAALLT010000003">
    <property type="protein sequence ID" value="NGP76932.1"/>
    <property type="molecule type" value="Genomic_DNA"/>
</dbReference>
<sequence length="91" mass="10632">MIKHKITKSERRVLERLIFPETFQVIMEETGLLYGELRDDLINLLNFGFVEAYEVEGSKIALTKFYDSDNLQNFTFRATKRGLSAIKNIRS</sequence>